<organism evidence="1 2">
    <name type="scientific">Branchiostoma belcheri</name>
    <name type="common">Amphioxus</name>
    <dbReference type="NCBI Taxonomy" id="7741"/>
    <lineage>
        <taxon>Eukaryota</taxon>
        <taxon>Metazoa</taxon>
        <taxon>Chordata</taxon>
        <taxon>Cephalochordata</taxon>
        <taxon>Leptocardii</taxon>
        <taxon>Amphioxiformes</taxon>
        <taxon>Branchiostomatidae</taxon>
        <taxon>Branchiostoma</taxon>
    </lineage>
</organism>
<keyword evidence="1" id="KW-1185">Reference proteome</keyword>
<dbReference type="InterPro" id="IPR012340">
    <property type="entry name" value="NA-bd_OB-fold"/>
</dbReference>
<name>A0A6P4ZVV1_BRABE</name>
<gene>
    <name evidence="2" type="primary">LOC109478053</name>
</gene>
<evidence type="ECO:0000313" key="1">
    <source>
        <dbReference type="Proteomes" id="UP000515135"/>
    </source>
</evidence>
<proteinExistence type="predicted"/>
<dbReference type="KEGG" id="bbel:109478053"/>
<protein>
    <submittedName>
        <fullName evidence="2">Uncharacterized protein LOC109478053</fullName>
    </submittedName>
</protein>
<dbReference type="GO" id="GO:0003697">
    <property type="term" value="F:single-stranded DNA binding"/>
    <property type="evidence" value="ECO:0007669"/>
    <property type="project" value="InterPro"/>
</dbReference>
<dbReference type="Gene3D" id="2.40.50.140">
    <property type="entry name" value="Nucleic acid-binding proteins"/>
    <property type="match status" value="1"/>
</dbReference>
<dbReference type="GO" id="GO:0042162">
    <property type="term" value="F:telomeric DNA binding"/>
    <property type="evidence" value="ECO:0007669"/>
    <property type="project" value="TreeGrafter"/>
</dbReference>
<dbReference type="OrthoDB" id="342190at2759"/>
<dbReference type="GeneID" id="109478053"/>
<accession>A0A6P4ZVV1</accession>
<sequence>MARNLPGSGEIVRICEIFQRGAEEFDGRAVRVMGKLETHDIVDCTAELSNVERAQKSSPHQELAVNTRLIEPFQARLGSIFQMVGEVEFTAHGPLLHARVVKCVDGIDTAVYYRVLDMQRHYLKGRLALQV</sequence>
<dbReference type="GO" id="GO:0010521">
    <property type="term" value="F:telomerase inhibitor activity"/>
    <property type="evidence" value="ECO:0007669"/>
    <property type="project" value="TreeGrafter"/>
</dbReference>
<dbReference type="GO" id="GO:0032211">
    <property type="term" value="P:negative regulation of telomere maintenance via telomerase"/>
    <property type="evidence" value="ECO:0007669"/>
    <property type="project" value="TreeGrafter"/>
</dbReference>
<dbReference type="RefSeq" id="XP_019635072.1">
    <property type="nucleotide sequence ID" value="XM_019779513.1"/>
</dbReference>
<evidence type="ECO:0000313" key="2">
    <source>
        <dbReference type="RefSeq" id="XP_019635072.1"/>
    </source>
</evidence>
<dbReference type="Proteomes" id="UP000515135">
    <property type="component" value="Unplaced"/>
</dbReference>
<dbReference type="PANTHER" id="PTHR33905:SF1">
    <property type="entry name" value="CST COMPLEX SUBUNIT TEN1"/>
    <property type="match status" value="1"/>
</dbReference>
<dbReference type="Pfam" id="PF15490">
    <property type="entry name" value="Ten1_2"/>
    <property type="match status" value="1"/>
</dbReference>
<reference evidence="2" key="1">
    <citation type="submission" date="2025-08" db="UniProtKB">
        <authorList>
            <consortium name="RefSeq"/>
        </authorList>
    </citation>
    <scope>IDENTIFICATION</scope>
    <source>
        <tissue evidence="2">Gonad</tissue>
    </source>
</reference>
<dbReference type="AlphaFoldDB" id="A0A6P4ZVV1"/>
<dbReference type="GO" id="GO:1990879">
    <property type="term" value="C:CST complex"/>
    <property type="evidence" value="ECO:0007669"/>
    <property type="project" value="InterPro"/>
</dbReference>
<dbReference type="PANTHER" id="PTHR33905">
    <property type="entry name" value="CST COMPLEX SUBUNIT TEN1"/>
    <property type="match status" value="1"/>
</dbReference>
<dbReference type="InterPro" id="IPR029146">
    <property type="entry name" value="Ten1_animal_plant"/>
</dbReference>